<sequence length="133" mass="14277">MKSIFALRATTLALASLIVASQATKAAPEDYEFQLVENEVKPGSEAIVAVRLVDKRTGAPVENAVIFTTRMDMAPGGMEAMTTPVETVPSEQPGIYRFKTNLVMSGDWRFSIAAKVQGETGTIESKLIVTAAQ</sequence>
<dbReference type="Pfam" id="PF13115">
    <property type="entry name" value="YtkA"/>
    <property type="match status" value="1"/>
</dbReference>
<reference evidence="4" key="1">
    <citation type="submission" date="2018-08" db="EMBL/GenBank/DDBJ databases">
        <authorList>
            <person name="Im W.T."/>
        </authorList>
    </citation>
    <scope>NUCLEOTIDE SEQUENCE [LARGE SCALE GENOMIC DNA]</scope>
    <source>
        <strain evidence="4">LA-28</strain>
    </source>
</reference>
<proteinExistence type="predicted"/>
<evidence type="ECO:0000259" key="2">
    <source>
        <dbReference type="Pfam" id="PF13115"/>
    </source>
</evidence>
<feature type="chain" id="PRO_5016729106" evidence="1">
    <location>
        <begin position="27"/>
        <end position="133"/>
    </location>
</feature>
<dbReference type="InterPro" id="IPR032693">
    <property type="entry name" value="YtkA-like_dom"/>
</dbReference>
<dbReference type="AlphaFoldDB" id="A0A371X3K5"/>
<keyword evidence="1" id="KW-0732">Signal</keyword>
<dbReference type="RefSeq" id="WP_116625787.1">
    <property type="nucleotide sequence ID" value="NZ_QURN01000026.1"/>
</dbReference>
<accession>A0A371X3K5</accession>
<keyword evidence="4" id="KW-1185">Reference proteome</keyword>
<gene>
    <name evidence="3" type="ORF">DY251_20590</name>
</gene>
<feature type="signal peptide" evidence="1">
    <location>
        <begin position="1"/>
        <end position="26"/>
    </location>
</feature>
<protein>
    <submittedName>
        <fullName evidence="3">Heavy metal RND transporter</fullName>
    </submittedName>
</protein>
<evidence type="ECO:0000313" key="4">
    <source>
        <dbReference type="Proteomes" id="UP000262379"/>
    </source>
</evidence>
<evidence type="ECO:0000313" key="3">
    <source>
        <dbReference type="EMBL" id="RFC63818.1"/>
    </source>
</evidence>
<dbReference type="EMBL" id="QURN01000026">
    <property type="protein sequence ID" value="RFC63818.1"/>
    <property type="molecule type" value="Genomic_DNA"/>
</dbReference>
<dbReference type="Proteomes" id="UP000262379">
    <property type="component" value="Unassembled WGS sequence"/>
</dbReference>
<organism evidence="3 4">
    <name type="scientific">Mesorhizobium denitrificans</name>
    <dbReference type="NCBI Taxonomy" id="2294114"/>
    <lineage>
        <taxon>Bacteria</taxon>
        <taxon>Pseudomonadati</taxon>
        <taxon>Pseudomonadota</taxon>
        <taxon>Alphaproteobacteria</taxon>
        <taxon>Hyphomicrobiales</taxon>
        <taxon>Phyllobacteriaceae</taxon>
        <taxon>Mesorhizobium</taxon>
    </lineage>
</organism>
<comment type="caution">
    <text evidence="3">The sequence shown here is derived from an EMBL/GenBank/DDBJ whole genome shotgun (WGS) entry which is preliminary data.</text>
</comment>
<name>A0A371X3K5_9HYPH</name>
<feature type="domain" description="YtkA-like" evidence="2">
    <location>
        <begin position="26"/>
        <end position="112"/>
    </location>
</feature>
<evidence type="ECO:0000256" key="1">
    <source>
        <dbReference type="SAM" id="SignalP"/>
    </source>
</evidence>